<dbReference type="EMBL" id="CP053085">
    <property type="protein sequence ID" value="QJR37700.1"/>
    <property type="molecule type" value="Genomic_DNA"/>
</dbReference>
<dbReference type="GO" id="GO:0003700">
    <property type="term" value="F:DNA-binding transcription factor activity"/>
    <property type="evidence" value="ECO:0007669"/>
    <property type="project" value="TreeGrafter"/>
</dbReference>
<dbReference type="PROSITE" id="PS51197">
    <property type="entry name" value="HTH_RRF2_2"/>
    <property type="match status" value="1"/>
</dbReference>
<dbReference type="PANTHER" id="PTHR33221:SF15">
    <property type="entry name" value="HTH-TYPE TRANSCRIPTIONAL REGULATOR YWGB-RELATED"/>
    <property type="match status" value="1"/>
</dbReference>
<dbReference type="Pfam" id="PF02082">
    <property type="entry name" value="Rrf2"/>
    <property type="match status" value="1"/>
</dbReference>
<reference evidence="1 2" key="1">
    <citation type="submission" date="2020-05" db="EMBL/GenBank/DDBJ databases">
        <title>Complete genome sequence of Gemmatimonas greenlandica TET16.</title>
        <authorList>
            <person name="Zeng Y."/>
        </authorList>
    </citation>
    <scope>NUCLEOTIDE SEQUENCE [LARGE SCALE GENOMIC DNA]</scope>
    <source>
        <strain evidence="1 2">TET16</strain>
    </source>
</reference>
<dbReference type="Gene3D" id="1.10.10.10">
    <property type="entry name" value="Winged helix-like DNA-binding domain superfamily/Winged helix DNA-binding domain"/>
    <property type="match status" value="1"/>
</dbReference>
<name>A0A6M4ISR2_9BACT</name>
<dbReference type="Proteomes" id="UP000500938">
    <property type="component" value="Chromosome"/>
</dbReference>
<dbReference type="PANTHER" id="PTHR33221">
    <property type="entry name" value="WINGED HELIX-TURN-HELIX TRANSCRIPTIONAL REGULATOR, RRF2 FAMILY"/>
    <property type="match status" value="1"/>
</dbReference>
<organism evidence="1 2">
    <name type="scientific">Gemmatimonas groenlandica</name>
    <dbReference type="NCBI Taxonomy" id="2732249"/>
    <lineage>
        <taxon>Bacteria</taxon>
        <taxon>Pseudomonadati</taxon>
        <taxon>Gemmatimonadota</taxon>
        <taxon>Gemmatimonadia</taxon>
        <taxon>Gemmatimonadales</taxon>
        <taxon>Gemmatimonadaceae</taxon>
        <taxon>Gemmatimonas</taxon>
    </lineage>
</organism>
<dbReference type="InterPro" id="IPR036390">
    <property type="entry name" value="WH_DNA-bd_sf"/>
</dbReference>
<dbReference type="InterPro" id="IPR036388">
    <property type="entry name" value="WH-like_DNA-bd_sf"/>
</dbReference>
<sequence>MNTRFAVAVHILTLLHTQQGEPATSEYIASSVNTNPSLIRRLLSQLARAGLTASQMGTGGGALLAKPANVITLLDVYRAMDEDADLLPLHQSPNPKCPVGRRIHGVLETRVDAAERALGDELSRTTIADLTDEIAR</sequence>
<evidence type="ECO:0000313" key="2">
    <source>
        <dbReference type="Proteomes" id="UP000500938"/>
    </source>
</evidence>
<dbReference type="AlphaFoldDB" id="A0A6M4ISR2"/>
<dbReference type="InterPro" id="IPR000944">
    <property type="entry name" value="Tscrpt_reg_Rrf2"/>
</dbReference>
<gene>
    <name evidence="1" type="ORF">HKW67_20330</name>
</gene>
<proteinExistence type="predicted"/>
<accession>A0A6M4ISR2</accession>
<dbReference type="SUPFAM" id="SSF46785">
    <property type="entry name" value="Winged helix' DNA-binding domain"/>
    <property type="match status" value="1"/>
</dbReference>
<dbReference type="RefSeq" id="WP_171227135.1">
    <property type="nucleotide sequence ID" value="NZ_CP053085.1"/>
</dbReference>
<dbReference type="GO" id="GO:0005829">
    <property type="term" value="C:cytosol"/>
    <property type="evidence" value="ECO:0007669"/>
    <property type="project" value="TreeGrafter"/>
</dbReference>
<keyword evidence="2" id="KW-1185">Reference proteome</keyword>
<protein>
    <submittedName>
        <fullName evidence="1">Rrf2 family transcriptional regulator</fullName>
    </submittedName>
</protein>
<dbReference type="KEGG" id="ggr:HKW67_20330"/>
<evidence type="ECO:0000313" key="1">
    <source>
        <dbReference type="EMBL" id="QJR37700.1"/>
    </source>
</evidence>